<gene>
    <name evidence="6" type="ORF">SBAD_LOCUS8471</name>
</gene>
<dbReference type="InterPro" id="IPR004167">
    <property type="entry name" value="PSBD"/>
</dbReference>
<keyword evidence="4" id="KW-0012">Acyltransferase</keyword>
<accession>A0A183IXX3</accession>
<dbReference type="SUPFAM" id="SSF52777">
    <property type="entry name" value="CoA-dependent acyltransferases"/>
    <property type="match status" value="1"/>
</dbReference>
<dbReference type="Gene3D" id="4.10.320.10">
    <property type="entry name" value="E3-binding domain"/>
    <property type="match status" value="1"/>
</dbReference>
<dbReference type="InterPro" id="IPR036625">
    <property type="entry name" value="E3-bd_dom_sf"/>
</dbReference>
<protein>
    <submittedName>
        <fullName evidence="8">Peripheral subunit-binding (PSBD) domain-containing protein</fullName>
    </submittedName>
</protein>
<keyword evidence="3" id="KW-0808">Transferase</keyword>
<evidence type="ECO:0000256" key="1">
    <source>
        <dbReference type="ARBA" id="ARBA00001938"/>
    </source>
</evidence>
<sequence length="273" mass="30152">MYILAQSFQIDLSKVHGTGRNGQILKEDILKLVEEAEKKQAGMVGRDGLSLANETQQTASVLDVADKTVPLRGYDRTMLKTMTAANHIPHFTLIDEIAADVLLEVKNSLNETAKNRNMRLTLMPILIKAVSVALKEYPKLNCVLDESQQTITLKALHNIGVAMDTADGLVVPNIKDCGHKSIWEIADQLALLVKKSRGPGFVREDLKNGTFTISNIGSALPRFNRQGDIEKKQVLTVAYSADHRIIDGATLTRFASTFKNYLENISLLLAQLK</sequence>
<evidence type="ECO:0000259" key="5">
    <source>
        <dbReference type="PROSITE" id="PS51826"/>
    </source>
</evidence>
<dbReference type="Pfam" id="PF00198">
    <property type="entry name" value="2-oxoacid_dh"/>
    <property type="match status" value="2"/>
</dbReference>
<feature type="domain" description="Peripheral subunit-binding (PSBD)" evidence="5">
    <location>
        <begin position="1"/>
        <end position="33"/>
    </location>
</feature>
<dbReference type="WBParaSite" id="SBAD_0000878101-mRNA-1">
    <property type="protein sequence ID" value="SBAD_0000878101-mRNA-1"/>
    <property type="gene ID" value="SBAD_0000878101"/>
</dbReference>
<dbReference type="InterPro" id="IPR001078">
    <property type="entry name" value="2-oxoacid_DH_actylTfrase"/>
</dbReference>
<dbReference type="GO" id="GO:0031405">
    <property type="term" value="F:lipoic acid binding"/>
    <property type="evidence" value="ECO:0007669"/>
    <property type="project" value="TreeGrafter"/>
</dbReference>
<dbReference type="SUPFAM" id="SSF47005">
    <property type="entry name" value="Peripheral subunit-binding domain of 2-oxo acid dehydrogenase complex"/>
    <property type="match status" value="1"/>
</dbReference>
<dbReference type="AlphaFoldDB" id="A0A183IXX3"/>
<dbReference type="PANTHER" id="PTHR43178:SF5">
    <property type="entry name" value="LIPOAMIDE ACYLTRANSFERASE COMPONENT OF BRANCHED-CHAIN ALPHA-KETO ACID DEHYDROGENASE COMPLEX, MITOCHONDRIAL"/>
    <property type="match status" value="1"/>
</dbReference>
<dbReference type="Pfam" id="PF02817">
    <property type="entry name" value="E3_binding"/>
    <property type="match status" value="1"/>
</dbReference>
<reference evidence="8" key="1">
    <citation type="submission" date="2016-06" db="UniProtKB">
        <authorList>
            <consortium name="WormBaseParasite"/>
        </authorList>
    </citation>
    <scope>IDENTIFICATION</scope>
</reference>
<dbReference type="EMBL" id="UZAM01011626">
    <property type="protein sequence ID" value="VDP17328.1"/>
    <property type="molecule type" value="Genomic_DNA"/>
</dbReference>
<keyword evidence="7" id="KW-1185">Reference proteome</keyword>
<dbReference type="Proteomes" id="UP000270296">
    <property type="component" value="Unassembled WGS sequence"/>
</dbReference>
<evidence type="ECO:0000313" key="7">
    <source>
        <dbReference type="Proteomes" id="UP000270296"/>
    </source>
</evidence>
<name>A0A183IXX3_9BILA</name>
<comment type="similarity">
    <text evidence="2">Belongs to the 2-oxoacid dehydrogenase family.</text>
</comment>
<evidence type="ECO:0000313" key="6">
    <source>
        <dbReference type="EMBL" id="VDP17328.1"/>
    </source>
</evidence>
<comment type="cofactor">
    <cofactor evidence="1">
        <name>(R)-lipoate</name>
        <dbReference type="ChEBI" id="CHEBI:83088"/>
    </cofactor>
</comment>
<dbReference type="InterPro" id="IPR050743">
    <property type="entry name" value="2-oxoacid_DH_E2_comp"/>
</dbReference>
<proteinExistence type="inferred from homology"/>
<reference evidence="6 7" key="2">
    <citation type="submission" date="2018-11" db="EMBL/GenBank/DDBJ databases">
        <authorList>
            <consortium name="Pathogen Informatics"/>
        </authorList>
    </citation>
    <scope>NUCLEOTIDE SEQUENCE [LARGE SCALE GENOMIC DNA]</scope>
</reference>
<dbReference type="GO" id="GO:0016407">
    <property type="term" value="F:acetyltransferase activity"/>
    <property type="evidence" value="ECO:0007669"/>
    <property type="project" value="TreeGrafter"/>
</dbReference>
<dbReference type="GO" id="GO:0005739">
    <property type="term" value="C:mitochondrion"/>
    <property type="evidence" value="ECO:0007669"/>
    <property type="project" value="TreeGrafter"/>
</dbReference>
<dbReference type="PROSITE" id="PS51826">
    <property type="entry name" value="PSBD"/>
    <property type="match status" value="1"/>
</dbReference>
<evidence type="ECO:0000256" key="3">
    <source>
        <dbReference type="ARBA" id="ARBA00022679"/>
    </source>
</evidence>
<evidence type="ECO:0000256" key="2">
    <source>
        <dbReference type="ARBA" id="ARBA00007317"/>
    </source>
</evidence>
<evidence type="ECO:0000313" key="8">
    <source>
        <dbReference type="WBParaSite" id="SBAD_0000878101-mRNA-1"/>
    </source>
</evidence>
<dbReference type="OrthoDB" id="202158at2759"/>
<organism evidence="8">
    <name type="scientific">Soboliphyme baturini</name>
    <dbReference type="NCBI Taxonomy" id="241478"/>
    <lineage>
        <taxon>Eukaryota</taxon>
        <taxon>Metazoa</taxon>
        <taxon>Ecdysozoa</taxon>
        <taxon>Nematoda</taxon>
        <taxon>Enoplea</taxon>
        <taxon>Dorylaimia</taxon>
        <taxon>Dioctophymatida</taxon>
        <taxon>Dioctophymatoidea</taxon>
        <taxon>Soboliphymatidae</taxon>
        <taxon>Soboliphyme</taxon>
    </lineage>
</organism>
<dbReference type="InterPro" id="IPR023213">
    <property type="entry name" value="CAT-like_dom_sf"/>
</dbReference>
<dbReference type="Gene3D" id="3.30.559.10">
    <property type="entry name" value="Chloramphenicol acetyltransferase-like domain"/>
    <property type="match status" value="1"/>
</dbReference>
<dbReference type="PANTHER" id="PTHR43178">
    <property type="entry name" value="DIHYDROLIPOAMIDE ACETYLTRANSFERASE COMPONENT OF PYRUVATE DEHYDROGENASE COMPLEX"/>
    <property type="match status" value="1"/>
</dbReference>
<evidence type="ECO:0000256" key="4">
    <source>
        <dbReference type="ARBA" id="ARBA00023315"/>
    </source>
</evidence>